<keyword evidence="1" id="KW-0472">Membrane</keyword>
<organism evidence="2 3">
    <name type="scientific">Portunus trituberculatus</name>
    <name type="common">Swimming crab</name>
    <name type="synonym">Neptunus trituberculatus</name>
    <dbReference type="NCBI Taxonomy" id="210409"/>
    <lineage>
        <taxon>Eukaryota</taxon>
        <taxon>Metazoa</taxon>
        <taxon>Ecdysozoa</taxon>
        <taxon>Arthropoda</taxon>
        <taxon>Crustacea</taxon>
        <taxon>Multicrustacea</taxon>
        <taxon>Malacostraca</taxon>
        <taxon>Eumalacostraca</taxon>
        <taxon>Eucarida</taxon>
        <taxon>Decapoda</taxon>
        <taxon>Pleocyemata</taxon>
        <taxon>Brachyura</taxon>
        <taxon>Eubrachyura</taxon>
        <taxon>Portunoidea</taxon>
        <taxon>Portunidae</taxon>
        <taxon>Portuninae</taxon>
        <taxon>Portunus</taxon>
    </lineage>
</organism>
<feature type="transmembrane region" description="Helical" evidence="1">
    <location>
        <begin position="12"/>
        <end position="37"/>
    </location>
</feature>
<evidence type="ECO:0000313" key="2">
    <source>
        <dbReference type="EMBL" id="MPC99700.1"/>
    </source>
</evidence>
<gene>
    <name evidence="2" type="ORF">E2C01_095128</name>
</gene>
<evidence type="ECO:0000256" key="1">
    <source>
        <dbReference type="SAM" id="Phobius"/>
    </source>
</evidence>
<proteinExistence type="predicted"/>
<name>A0A5B7JSB9_PORTR</name>
<accession>A0A5B7JSB9</accession>
<dbReference type="AlphaFoldDB" id="A0A5B7JSB9"/>
<evidence type="ECO:0000313" key="3">
    <source>
        <dbReference type="Proteomes" id="UP000324222"/>
    </source>
</evidence>
<dbReference type="EMBL" id="VSRR010119454">
    <property type="protein sequence ID" value="MPC99700.1"/>
    <property type="molecule type" value="Genomic_DNA"/>
</dbReference>
<sequence length="137" mass="15730">MLPLSVVCLPFTLIACLSFYSLKLFIFFFFFSVILFFPFPLFHFSVHAFFLRISLLSAFYSSRSFSISVLLPTLTASRPVTRGPLFLPYWQCIARVFYVLSVGTSAPPTYLFVSRSSRAVPPSLYVAHLNTDKLRRY</sequence>
<reference evidence="2 3" key="1">
    <citation type="submission" date="2019-05" db="EMBL/GenBank/DDBJ databases">
        <title>Another draft genome of Portunus trituberculatus and its Hox gene families provides insights of decapod evolution.</title>
        <authorList>
            <person name="Jeong J.-H."/>
            <person name="Song I."/>
            <person name="Kim S."/>
            <person name="Choi T."/>
            <person name="Kim D."/>
            <person name="Ryu S."/>
            <person name="Kim W."/>
        </authorList>
    </citation>
    <scope>NUCLEOTIDE SEQUENCE [LARGE SCALE GENOMIC DNA]</scope>
    <source>
        <tissue evidence="2">Muscle</tissue>
    </source>
</reference>
<comment type="caution">
    <text evidence="2">The sequence shown here is derived from an EMBL/GenBank/DDBJ whole genome shotgun (WGS) entry which is preliminary data.</text>
</comment>
<protein>
    <submittedName>
        <fullName evidence="2">Uncharacterized protein</fullName>
    </submittedName>
</protein>
<dbReference type="Proteomes" id="UP000324222">
    <property type="component" value="Unassembled WGS sequence"/>
</dbReference>
<keyword evidence="1" id="KW-0812">Transmembrane</keyword>
<keyword evidence="1" id="KW-1133">Transmembrane helix</keyword>
<keyword evidence="3" id="KW-1185">Reference proteome</keyword>